<comment type="caution">
    <text evidence="2">The sequence shown here is derived from an EMBL/GenBank/DDBJ whole genome shotgun (WGS) entry which is preliminary data.</text>
</comment>
<sequence length="194" mass="20653">MFTKFMSTASLIAMIATPVFADPPHDAFDVAEDHTSFSFAPAPVDADGMPAHGNPFVTQGYIYPAGTLSGGEAGVLENGDPAYPAKVLGTWTCDGWFVGDAMRTTSGTWLISRQVFEFKDGDILISQGPEKADIGESYERPITGATGVFAENDGDVTQTLLGFTEFMGVNVRFELGDTQHSARIASEKHMSTGG</sequence>
<evidence type="ECO:0000313" key="3">
    <source>
        <dbReference type="Proteomes" id="UP000436822"/>
    </source>
</evidence>
<protein>
    <submittedName>
        <fullName evidence="2">Uncharacterized protein</fullName>
    </submittedName>
</protein>
<keyword evidence="3" id="KW-1185">Reference proteome</keyword>
<dbReference type="RefSeq" id="WP_159810395.1">
    <property type="nucleotide sequence ID" value="NZ_BLJE01000006.1"/>
</dbReference>
<feature type="chain" id="PRO_5027059193" evidence="1">
    <location>
        <begin position="22"/>
        <end position="194"/>
    </location>
</feature>
<name>A0A6N6JLB7_9RHOB</name>
<gene>
    <name evidence="2" type="ORF">KIN_39980</name>
</gene>
<reference evidence="2 3" key="1">
    <citation type="submission" date="2019-12" db="EMBL/GenBank/DDBJ databases">
        <title>Litoreibacter badius sp. nov., a novel bacteriochlorophyll a-containing bacterium in the genus Litoreibacter.</title>
        <authorList>
            <person name="Kanamuro M."/>
            <person name="Takabe Y."/>
            <person name="Mori K."/>
            <person name="Takaichi S."/>
            <person name="Hanada S."/>
        </authorList>
    </citation>
    <scope>NUCLEOTIDE SEQUENCE [LARGE SCALE GENOMIC DNA]</scope>
    <source>
        <strain evidence="2 3">K6</strain>
    </source>
</reference>
<feature type="signal peptide" evidence="1">
    <location>
        <begin position="1"/>
        <end position="21"/>
    </location>
</feature>
<keyword evidence="1" id="KW-0732">Signal</keyword>
<dbReference type="EMBL" id="BLJE01000006">
    <property type="protein sequence ID" value="GFE66924.1"/>
    <property type="molecule type" value="Genomic_DNA"/>
</dbReference>
<evidence type="ECO:0000256" key="1">
    <source>
        <dbReference type="SAM" id="SignalP"/>
    </source>
</evidence>
<dbReference type="AlphaFoldDB" id="A0A6N6JLB7"/>
<organism evidence="2 3">
    <name type="scientific">Litoreibacter roseus</name>
    <dbReference type="NCBI Taxonomy" id="2601869"/>
    <lineage>
        <taxon>Bacteria</taxon>
        <taxon>Pseudomonadati</taxon>
        <taxon>Pseudomonadota</taxon>
        <taxon>Alphaproteobacteria</taxon>
        <taxon>Rhodobacterales</taxon>
        <taxon>Roseobacteraceae</taxon>
        <taxon>Litoreibacter</taxon>
    </lineage>
</organism>
<evidence type="ECO:0000313" key="2">
    <source>
        <dbReference type="EMBL" id="GFE66924.1"/>
    </source>
</evidence>
<accession>A0A6N6JLB7</accession>
<dbReference type="OrthoDB" id="7853385at2"/>
<dbReference type="Proteomes" id="UP000436822">
    <property type="component" value="Unassembled WGS sequence"/>
</dbReference>
<proteinExistence type="predicted"/>